<keyword evidence="2" id="KW-0808">Transferase</keyword>
<feature type="domain" description="N-acetyltransferase" evidence="1">
    <location>
        <begin position="107"/>
        <end position="240"/>
    </location>
</feature>
<evidence type="ECO:0000313" key="2">
    <source>
        <dbReference type="EMBL" id="SFA51528.1"/>
    </source>
</evidence>
<dbReference type="Pfam" id="PF00583">
    <property type="entry name" value="Acetyltransf_1"/>
    <property type="match status" value="1"/>
</dbReference>
<protein>
    <submittedName>
        <fullName evidence="2">Acetyltransferase (GNAT) family protein</fullName>
    </submittedName>
</protein>
<dbReference type="SUPFAM" id="SSF55729">
    <property type="entry name" value="Acyl-CoA N-acyltransferases (Nat)"/>
    <property type="match status" value="1"/>
</dbReference>
<organism evidence="2 3">
    <name type="scientific">Paracoccus halophilus</name>
    <dbReference type="NCBI Taxonomy" id="376733"/>
    <lineage>
        <taxon>Bacteria</taxon>
        <taxon>Pseudomonadati</taxon>
        <taxon>Pseudomonadota</taxon>
        <taxon>Alphaproteobacteria</taxon>
        <taxon>Rhodobacterales</taxon>
        <taxon>Paracoccaceae</taxon>
        <taxon>Paracoccus</taxon>
    </lineage>
</organism>
<dbReference type="EMBL" id="FOJO01000008">
    <property type="protein sequence ID" value="SFA51528.1"/>
    <property type="molecule type" value="Genomic_DNA"/>
</dbReference>
<reference evidence="2 3" key="1">
    <citation type="submission" date="2016-10" db="EMBL/GenBank/DDBJ databases">
        <authorList>
            <person name="de Groot N.N."/>
        </authorList>
    </citation>
    <scope>NUCLEOTIDE SEQUENCE [LARGE SCALE GENOMIC DNA]</scope>
    <source>
        <strain evidence="2 3">CGMCC 1.6117</strain>
    </source>
</reference>
<sequence length="240" mass="25820">MIPADAEFARAFETTWPASEYADAGAFRVGRGLGAGGRVGSARAIRPDWRDADIAAAEARHRDWGQRPMFRLSDSDTDLAAALARQGYLRETPVAIMAADCAALSLREVPGMTVFDLWPPLAIQRDIWAAGGIDAARQAVMARVALPRTALLARIDDRAAGTAFAAADGTVAMVHAIEIVAAFRRRGLAGWLLRKAAQWALGHGATRLGLAVARDNIAARALYDRMGFAERGGYSYWARD</sequence>
<evidence type="ECO:0000259" key="1">
    <source>
        <dbReference type="PROSITE" id="PS51186"/>
    </source>
</evidence>
<evidence type="ECO:0000313" key="3">
    <source>
        <dbReference type="Proteomes" id="UP000182312"/>
    </source>
</evidence>
<dbReference type="RefSeq" id="WP_231564721.1">
    <property type="nucleotide sequence ID" value="NZ_FOJO01000008.1"/>
</dbReference>
<proteinExistence type="predicted"/>
<name>A0A1I0TI95_9RHOB</name>
<dbReference type="Gene3D" id="3.40.630.30">
    <property type="match status" value="1"/>
</dbReference>
<dbReference type="Proteomes" id="UP000182312">
    <property type="component" value="Unassembled WGS sequence"/>
</dbReference>
<dbReference type="AlphaFoldDB" id="A0A1I0TI95"/>
<dbReference type="InterPro" id="IPR016181">
    <property type="entry name" value="Acyl_CoA_acyltransferase"/>
</dbReference>
<dbReference type="GO" id="GO:0016747">
    <property type="term" value="F:acyltransferase activity, transferring groups other than amino-acyl groups"/>
    <property type="evidence" value="ECO:0007669"/>
    <property type="project" value="InterPro"/>
</dbReference>
<accession>A0A1I0TI95</accession>
<dbReference type="PROSITE" id="PS51186">
    <property type="entry name" value="GNAT"/>
    <property type="match status" value="1"/>
</dbReference>
<dbReference type="InterPro" id="IPR000182">
    <property type="entry name" value="GNAT_dom"/>
</dbReference>
<dbReference type="CDD" id="cd04301">
    <property type="entry name" value="NAT_SF"/>
    <property type="match status" value="1"/>
</dbReference>
<gene>
    <name evidence="2" type="ORF">SAMN04487972_108150</name>
</gene>